<comment type="caution">
    <text evidence="1">The sequence shown here is derived from an EMBL/GenBank/DDBJ whole genome shotgun (WGS) entry which is preliminary data.</text>
</comment>
<evidence type="ECO:0000313" key="2">
    <source>
        <dbReference type="Proteomes" id="UP000051220"/>
    </source>
</evidence>
<sequence>MAIYQAAIERRQKDGSAPDPNADPTVLNSMVGEWIWQRNKDQRRFFVEESFPMEWSYPNAVPHGLCYEIKKDPVPVLKPELVQGDMDYWSEYIDHLKNDPRFEDDIDAQRSFSKLRNTGGNIYKWRQMPEAAEKAYRQALELWPGNTETLNNFSELLLQQNRAPELRDILERASKADPNNGLLAMLLGNCERKISLGKEITALETQWGTTKDAKLFQQLLAKYSEEGNLAKADPLVKQGAILFPTNAEVLRDVVNYFAIQNRVPEALEYGKKLEKVSPDDADLKLGLAKFYMAAGNRAEFYRMVKEAVRLGGLPMREKIAMEPIFQQIQAEPDFQSLIRNAQ</sequence>
<proteinExistence type="predicted"/>
<name>A0A0R2XDR5_9BACT</name>
<accession>A0A0R2XDR5</accession>
<protein>
    <submittedName>
        <fullName evidence="1">Uncharacterized protein</fullName>
    </submittedName>
</protein>
<gene>
    <name evidence="1" type="ORF">ABS33_06830</name>
</gene>
<evidence type="ECO:0000313" key="1">
    <source>
        <dbReference type="EMBL" id="KRP32289.1"/>
    </source>
</evidence>
<reference evidence="1 2" key="1">
    <citation type="submission" date="2015-10" db="EMBL/GenBank/DDBJ databases">
        <title>Metagenome-Assembled Genomes uncover a global brackish microbiome.</title>
        <authorList>
            <person name="Hugerth L.W."/>
            <person name="Larsson J."/>
            <person name="Alneberg J."/>
            <person name="Lindh M.V."/>
            <person name="Legrand C."/>
            <person name="Pinhassi J."/>
            <person name="Andersson A.F."/>
        </authorList>
    </citation>
    <scope>NUCLEOTIDE SEQUENCE [LARGE SCALE GENOMIC DNA]</scope>
    <source>
        <strain evidence="1">BACL9 MAG-120924-bin69</strain>
    </source>
</reference>
<dbReference type="EMBL" id="LIDN01000283">
    <property type="protein sequence ID" value="KRP32289.1"/>
    <property type="molecule type" value="Genomic_DNA"/>
</dbReference>
<dbReference type="AlphaFoldDB" id="A0A0R2XDR5"/>
<dbReference type="Pfam" id="PF14559">
    <property type="entry name" value="TPR_19"/>
    <property type="match status" value="1"/>
</dbReference>
<dbReference type="Proteomes" id="UP000051220">
    <property type="component" value="Unassembled WGS sequence"/>
</dbReference>
<organism evidence="1 2">
    <name type="scientific">Verrucomicrobia subdivision 6 bacterium BACL9 MAG-120924-bin69</name>
    <dbReference type="NCBI Taxonomy" id="1655635"/>
    <lineage>
        <taxon>Bacteria</taxon>
        <taxon>Pseudomonadati</taxon>
        <taxon>Verrucomicrobiota</taxon>
        <taxon>Verrucomicrobiia</taxon>
        <taxon>Verrucomicrobiales</taxon>
        <taxon>Verrucomicrobia subdivision 6</taxon>
    </lineage>
</organism>
<dbReference type="Gene3D" id="1.25.40.10">
    <property type="entry name" value="Tetratricopeptide repeat domain"/>
    <property type="match status" value="1"/>
</dbReference>
<dbReference type="SUPFAM" id="SSF48452">
    <property type="entry name" value="TPR-like"/>
    <property type="match status" value="1"/>
</dbReference>
<dbReference type="InterPro" id="IPR011990">
    <property type="entry name" value="TPR-like_helical_dom_sf"/>
</dbReference>